<dbReference type="PROSITE" id="PS51259">
    <property type="entry name" value="MHD2"/>
    <property type="match status" value="1"/>
</dbReference>
<accession>A0A9Q1QR54</accession>
<dbReference type="Pfam" id="PF25761">
    <property type="entry name" value="TPR_PATROL1"/>
    <property type="match status" value="1"/>
</dbReference>
<proteinExistence type="predicted"/>
<dbReference type="OrthoDB" id="2015333at2759"/>
<comment type="caution">
    <text evidence="4">The sequence shown here is derived from an EMBL/GenBank/DDBJ whole genome shotgun (WGS) entry which is preliminary data.</text>
</comment>
<evidence type="ECO:0000313" key="5">
    <source>
        <dbReference type="Proteomes" id="UP001153076"/>
    </source>
</evidence>
<reference evidence="4" key="1">
    <citation type="submission" date="2022-04" db="EMBL/GenBank/DDBJ databases">
        <title>Carnegiea gigantea Genome sequencing and assembly v2.</title>
        <authorList>
            <person name="Copetti D."/>
            <person name="Sanderson M.J."/>
            <person name="Burquez A."/>
            <person name="Wojciechowski M.F."/>
        </authorList>
    </citation>
    <scope>NUCLEOTIDE SEQUENCE</scope>
    <source>
        <strain evidence="4">SGP5-SGP5p</strain>
        <tissue evidence="4">Aerial part</tissue>
    </source>
</reference>
<dbReference type="PROSITE" id="PS51258">
    <property type="entry name" value="MHD1"/>
    <property type="match status" value="1"/>
</dbReference>
<dbReference type="PANTHER" id="PTHR31280:SF3">
    <property type="entry name" value="DNA TOPOISOMERASE 4 SUBUNIT B (DUF810)"/>
    <property type="match status" value="1"/>
</dbReference>
<dbReference type="Gene3D" id="1.10.357.50">
    <property type="match status" value="1"/>
</dbReference>
<evidence type="ECO:0000256" key="1">
    <source>
        <dbReference type="SAM" id="MobiDB-lite"/>
    </source>
</evidence>
<name>A0A9Q1QR54_9CARY</name>
<evidence type="ECO:0000259" key="2">
    <source>
        <dbReference type="PROSITE" id="PS51258"/>
    </source>
</evidence>
<dbReference type="InterPro" id="IPR014770">
    <property type="entry name" value="Munc13_1"/>
</dbReference>
<feature type="domain" description="MHD1" evidence="2">
    <location>
        <begin position="646"/>
        <end position="774"/>
    </location>
</feature>
<gene>
    <name evidence="4" type="ORF">Cgig2_002427</name>
</gene>
<evidence type="ECO:0000259" key="3">
    <source>
        <dbReference type="PROSITE" id="PS51259"/>
    </source>
</evidence>
<keyword evidence="5" id="KW-1185">Reference proteome</keyword>
<evidence type="ECO:0000313" key="4">
    <source>
        <dbReference type="EMBL" id="KAJ8449295.1"/>
    </source>
</evidence>
<dbReference type="EMBL" id="JAKOGI010000022">
    <property type="protein sequence ID" value="KAJ8449295.1"/>
    <property type="molecule type" value="Genomic_DNA"/>
</dbReference>
<dbReference type="InterPro" id="IPR014772">
    <property type="entry name" value="Munc13_dom-2"/>
</dbReference>
<feature type="region of interest" description="Disordered" evidence="1">
    <location>
        <begin position="96"/>
        <end position="137"/>
    </location>
</feature>
<dbReference type="PANTHER" id="PTHR31280">
    <property type="entry name" value="PROTEIN UNC-13 HOMOLOG"/>
    <property type="match status" value="1"/>
</dbReference>
<dbReference type="Proteomes" id="UP001153076">
    <property type="component" value="Unassembled WGS sequence"/>
</dbReference>
<feature type="compositionally biased region" description="Polar residues" evidence="1">
    <location>
        <begin position="96"/>
        <end position="105"/>
    </location>
</feature>
<dbReference type="InterPro" id="IPR057984">
    <property type="entry name" value="PATROL1_C"/>
</dbReference>
<feature type="domain" description="MHD2" evidence="3">
    <location>
        <begin position="931"/>
        <end position="1041"/>
    </location>
</feature>
<dbReference type="InterPro" id="IPR008528">
    <property type="entry name" value="unc-13_homologue"/>
</dbReference>
<sequence>MKLDPSIMLEHYRRDRNKLLEFILTSPNLIKQVRTPSGPASSLADINLDTLSADYVLSCIHSGGVVDVSEATSSYYRELAYPTMIHSPSGNSYFTLTESRVSGSPPNRRPPPIGVRKRTNFAPRSSSQADRISDHDTASWKDERAFEAVNETIRPSKPVDIGAVPLLGLPPLQTGLSDDDLRESAYEVLVASLIFSGIEVLGEQVRRREKSSKFLAGLKSKKDREIVLPQCQDRSLELLNTIRTQMEAIYQVSEAMDLCIRQRLMRCCSRTQSTQIDVAQIVLGLISSISRSSFQHEKSYIHWRNRQANILEEYCCAGNLTAEGTNIKYSIDKVRNAREGGIMSPTERAEILVSIRNFALQLSKKSEIGEKSCHLASCQCLKIRLYEKLLCSVFDILEEGQLLAEADEILKLTKFTWPAFGITQIIHDALWGWLLFKQYVQTNVEMLLEYTTIQVQRVLEDGSLYETVEGLICTIEWKGNVFQLNLVPAILLSMRIWCDRVLQDYHRCFSQNPFKFKRILTFATSAGVLDLNELGEIIICDSSTKNTSRRLKHYIECSVHAACTQVMESLGLKSNSEGMHPLALLANDLKLIAETEFTVFCPVLHKWCPEAGIISASLLHRLFGERLRPFLQGISSLSQDVKLVLSSAHLLDQKLSQLYSFGSEESSLHEPLRVDLDHYQIGEVSGPLILDWVMSQHTYILDWIGRAFDLEEWEPLSSQQKQAVSVVEVFRMIEETADQFFGLNLPVNITHLQALLSVVIHSLDAYLIKIIDQLVEKNLIYPSTPSLTRYEETFVTISRKKAFEPRILDEKSGATLNQLTMPKLCIRLNTLQYVRNHISSLEDGMRKSWGKIRPSVKRINIVDKETPEMLERTMSMNDESIDELFATTFDGIRSTVTDAINKIIDFIGTKVVFWDLREQVLFRLYRGGVGKTRMEAVLPNVDAVLDNICGLVDEVVRDPLVLSIFRASLEGYLWVLLDGGPSRAFSDSDISLMEDDLNILKDFFVADGEGLPRSMVEREAKLAHQVLSFFSLQTSTIIQMLMSASERISAGLESRTHCNHSLDDANTLIRILCHKKDGEASSQLPWICCADYEDNPSNESTPSPSLGSGSAIISDLFKRSASFRFPEAGHSSFKSLKKKFQDAW</sequence>
<dbReference type="AlphaFoldDB" id="A0A9Q1QR54"/>
<organism evidence="4 5">
    <name type="scientific">Carnegiea gigantea</name>
    <dbReference type="NCBI Taxonomy" id="171969"/>
    <lineage>
        <taxon>Eukaryota</taxon>
        <taxon>Viridiplantae</taxon>
        <taxon>Streptophyta</taxon>
        <taxon>Embryophyta</taxon>
        <taxon>Tracheophyta</taxon>
        <taxon>Spermatophyta</taxon>
        <taxon>Magnoliopsida</taxon>
        <taxon>eudicotyledons</taxon>
        <taxon>Gunneridae</taxon>
        <taxon>Pentapetalae</taxon>
        <taxon>Caryophyllales</taxon>
        <taxon>Cactineae</taxon>
        <taxon>Cactaceae</taxon>
        <taxon>Cactoideae</taxon>
        <taxon>Echinocereeae</taxon>
        <taxon>Carnegiea</taxon>
    </lineage>
</organism>
<protein>
    <submittedName>
        <fullName evidence="4">Uncharacterized protein</fullName>
    </submittedName>
</protein>